<reference evidence="8" key="1">
    <citation type="submission" date="2022-03" db="EMBL/GenBank/DDBJ databases">
        <authorList>
            <person name="Woo C.Y."/>
        </authorList>
    </citation>
    <scope>NUCLEOTIDE SEQUENCE</scope>
    <source>
        <strain evidence="8">CYS-02</strain>
    </source>
</reference>
<name>A0A9X1VZR0_9BURK</name>
<evidence type="ECO:0000256" key="6">
    <source>
        <dbReference type="SAM" id="Phobius"/>
    </source>
</evidence>
<dbReference type="PANTHER" id="PTHR32322:SF18">
    <property type="entry name" value="S-ADENOSYLMETHIONINE_S-ADENOSYLHOMOCYSTEINE TRANSPORTER"/>
    <property type="match status" value="1"/>
</dbReference>
<evidence type="ECO:0000313" key="9">
    <source>
        <dbReference type="Proteomes" id="UP001139447"/>
    </source>
</evidence>
<evidence type="ECO:0000256" key="3">
    <source>
        <dbReference type="ARBA" id="ARBA00022692"/>
    </source>
</evidence>
<dbReference type="InterPro" id="IPR037185">
    <property type="entry name" value="EmrE-like"/>
</dbReference>
<dbReference type="RefSeq" id="WP_243309468.1">
    <property type="nucleotide sequence ID" value="NZ_JALGBI010000003.1"/>
</dbReference>
<evidence type="ECO:0000256" key="5">
    <source>
        <dbReference type="ARBA" id="ARBA00023136"/>
    </source>
</evidence>
<dbReference type="PANTHER" id="PTHR32322">
    <property type="entry name" value="INNER MEMBRANE TRANSPORTER"/>
    <property type="match status" value="1"/>
</dbReference>
<feature type="transmembrane region" description="Helical" evidence="6">
    <location>
        <begin position="154"/>
        <end position="171"/>
    </location>
</feature>
<feature type="transmembrane region" description="Helical" evidence="6">
    <location>
        <begin position="183"/>
        <end position="202"/>
    </location>
</feature>
<comment type="caution">
    <text evidence="8">The sequence shown here is derived from an EMBL/GenBank/DDBJ whole genome shotgun (WGS) entry which is preliminary data.</text>
</comment>
<comment type="subcellular location">
    <subcellularLocation>
        <location evidence="1">Cell membrane</location>
        <topology evidence="1">Multi-pass membrane protein</topology>
    </subcellularLocation>
</comment>
<evidence type="ECO:0000313" key="8">
    <source>
        <dbReference type="EMBL" id="MCJ0765879.1"/>
    </source>
</evidence>
<dbReference type="GO" id="GO:0005886">
    <property type="term" value="C:plasma membrane"/>
    <property type="evidence" value="ECO:0007669"/>
    <property type="project" value="UniProtKB-SubCell"/>
</dbReference>
<dbReference type="SUPFAM" id="SSF103481">
    <property type="entry name" value="Multidrug resistance efflux transporter EmrE"/>
    <property type="match status" value="2"/>
</dbReference>
<dbReference type="Pfam" id="PF00892">
    <property type="entry name" value="EamA"/>
    <property type="match status" value="2"/>
</dbReference>
<accession>A0A9X1VZR0</accession>
<feature type="transmembrane region" description="Helical" evidence="6">
    <location>
        <begin position="125"/>
        <end position="142"/>
    </location>
</feature>
<keyword evidence="4 6" id="KW-1133">Transmembrane helix</keyword>
<keyword evidence="9" id="KW-1185">Reference proteome</keyword>
<evidence type="ECO:0000256" key="1">
    <source>
        <dbReference type="ARBA" id="ARBA00004651"/>
    </source>
</evidence>
<dbReference type="EMBL" id="JALGBI010000003">
    <property type="protein sequence ID" value="MCJ0765879.1"/>
    <property type="molecule type" value="Genomic_DNA"/>
</dbReference>
<feature type="transmembrane region" description="Helical" evidence="6">
    <location>
        <begin position="243"/>
        <end position="264"/>
    </location>
</feature>
<dbReference type="InterPro" id="IPR000620">
    <property type="entry name" value="EamA_dom"/>
</dbReference>
<organism evidence="8 9">
    <name type="scientific">Variovorax terrae</name>
    <dbReference type="NCBI Taxonomy" id="2923278"/>
    <lineage>
        <taxon>Bacteria</taxon>
        <taxon>Pseudomonadati</taxon>
        <taxon>Pseudomonadota</taxon>
        <taxon>Betaproteobacteria</taxon>
        <taxon>Burkholderiales</taxon>
        <taxon>Comamonadaceae</taxon>
        <taxon>Variovorax</taxon>
    </lineage>
</organism>
<evidence type="ECO:0000256" key="4">
    <source>
        <dbReference type="ARBA" id="ARBA00022989"/>
    </source>
</evidence>
<keyword evidence="5 6" id="KW-0472">Membrane</keyword>
<dbReference type="InterPro" id="IPR050638">
    <property type="entry name" value="AA-Vitamin_Transporters"/>
</dbReference>
<feature type="domain" description="EamA" evidence="7">
    <location>
        <begin position="152"/>
        <end position="287"/>
    </location>
</feature>
<gene>
    <name evidence="8" type="ORF">MMF98_21905</name>
</gene>
<evidence type="ECO:0000259" key="7">
    <source>
        <dbReference type="Pfam" id="PF00892"/>
    </source>
</evidence>
<sequence>MPQLSKQQLVTLVALTLVWGLNWPIMKLGVTDYPPLTFRMISMWLGLPLLGLALVAMKIPFRVPRAHWRELFWLAFFNMFVWHSLIIVAVQSLSSGRAAILGYTMPIFSAVFGALFFGNRLLPRAWAGVAAAALGVLLLLWHELTHLTGRPLGVLLMLTGAATWAVGTQMLRRTTLPVPTLTISFWMTALTTLVVSTLAVLFERPQWRAPSGVTWSAIAFNAVLVFGFAQAAWFYLARGLPPVASTLSVMLIPVLGVFSGALWLGEVLHWQDWASVALMMAAIASVLWPSRQAPAASPLGAARN</sequence>
<evidence type="ECO:0000256" key="2">
    <source>
        <dbReference type="ARBA" id="ARBA00022475"/>
    </source>
</evidence>
<feature type="transmembrane region" description="Helical" evidence="6">
    <location>
        <begin position="71"/>
        <end position="94"/>
    </location>
</feature>
<feature type="transmembrane region" description="Helical" evidence="6">
    <location>
        <begin position="100"/>
        <end position="118"/>
    </location>
</feature>
<feature type="domain" description="EamA" evidence="7">
    <location>
        <begin position="11"/>
        <end position="140"/>
    </location>
</feature>
<proteinExistence type="predicted"/>
<feature type="transmembrane region" description="Helical" evidence="6">
    <location>
        <begin position="36"/>
        <end position="59"/>
    </location>
</feature>
<keyword evidence="2" id="KW-1003">Cell membrane</keyword>
<protein>
    <submittedName>
        <fullName evidence="8">DMT family transporter</fullName>
    </submittedName>
</protein>
<dbReference type="Proteomes" id="UP001139447">
    <property type="component" value="Unassembled WGS sequence"/>
</dbReference>
<keyword evidence="3 6" id="KW-0812">Transmembrane</keyword>
<feature type="transmembrane region" description="Helical" evidence="6">
    <location>
        <begin position="214"/>
        <end position="236"/>
    </location>
</feature>
<dbReference type="AlphaFoldDB" id="A0A9X1VZR0"/>